<accession>A0A5B9FV01</accession>
<evidence type="ECO:0000313" key="4">
    <source>
        <dbReference type="Proteomes" id="UP000321222"/>
    </source>
</evidence>
<keyword evidence="2" id="KW-0812">Transmembrane</keyword>
<feature type="region of interest" description="Disordered" evidence="1">
    <location>
        <begin position="110"/>
        <end position="129"/>
    </location>
</feature>
<dbReference type="InterPro" id="IPR008523">
    <property type="entry name" value="DUF805"/>
</dbReference>
<dbReference type="RefSeq" id="WP_147582043.1">
    <property type="nucleotide sequence ID" value="NZ_CP042831.1"/>
</dbReference>
<evidence type="ECO:0000313" key="3">
    <source>
        <dbReference type="EMBL" id="QEE48572.1"/>
    </source>
</evidence>
<dbReference type="GO" id="GO:0005886">
    <property type="term" value="C:plasma membrane"/>
    <property type="evidence" value="ECO:0007669"/>
    <property type="project" value="TreeGrafter"/>
</dbReference>
<proteinExistence type="predicted"/>
<feature type="transmembrane region" description="Helical" evidence="2">
    <location>
        <begin position="81"/>
        <end position="100"/>
    </location>
</feature>
<evidence type="ECO:0000256" key="1">
    <source>
        <dbReference type="SAM" id="MobiDB-lite"/>
    </source>
</evidence>
<organism evidence="3 4">
    <name type="scientific">Flavobacterium alkalisoli</name>
    <dbReference type="NCBI Taxonomy" id="2602769"/>
    <lineage>
        <taxon>Bacteria</taxon>
        <taxon>Pseudomonadati</taxon>
        <taxon>Bacteroidota</taxon>
        <taxon>Flavobacteriia</taxon>
        <taxon>Flavobacteriales</taxon>
        <taxon>Flavobacteriaceae</taxon>
        <taxon>Flavobacterium</taxon>
    </lineage>
</organism>
<reference evidence="3 4" key="1">
    <citation type="submission" date="2019-08" db="EMBL/GenBank/DDBJ databases">
        <title>Flavobacterium alkalisoli sp. nov., isolated from rhizosphere soil of Suaeda salsa.</title>
        <authorList>
            <person name="Sun J.-Q."/>
            <person name="Xu L."/>
        </authorList>
    </citation>
    <scope>NUCLEOTIDE SEQUENCE [LARGE SCALE GENOMIC DNA]</scope>
    <source>
        <strain evidence="3 4">XS-5</strain>
    </source>
</reference>
<dbReference type="PANTHER" id="PTHR34980:SF2">
    <property type="entry name" value="INNER MEMBRANE PROTEIN YHAH-RELATED"/>
    <property type="match status" value="1"/>
</dbReference>
<sequence>MIQWYLKVVRDNYANFEGRARRSEYWYYTLMNILIIFTLAILTMVSSIFTFVYAIYALGVIIPGLAVAVRRLHDINKSGWFILVGLIPVIGSIWLLVLFATEGDRGDNQYGADPKNPYNEMNEIGEQQA</sequence>
<dbReference type="AlphaFoldDB" id="A0A5B9FV01"/>
<feature type="transmembrane region" description="Helical" evidence="2">
    <location>
        <begin position="51"/>
        <end position="69"/>
    </location>
</feature>
<dbReference type="Proteomes" id="UP000321222">
    <property type="component" value="Chromosome"/>
</dbReference>
<keyword evidence="2" id="KW-1133">Transmembrane helix</keyword>
<protein>
    <submittedName>
        <fullName evidence="3">DUF805 domain-containing protein</fullName>
    </submittedName>
</protein>
<dbReference type="EMBL" id="CP042831">
    <property type="protein sequence ID" value="QEE48572.1"/>
    <property type="molecule type" value="Genomic_DNA"/>
</dbReference>
<evidence type="ECO:0000256" key="2">
    <source>
        <dbReference type="SAM" id="Phobius"/>
    </source>
</evidence>
<gene>
    <name evidence="3" type="ORF">FUA48_02980</name>
</gene>
<dbReference type="OrthoDB" id="9812349at2"/>
<dbReference type="KEGG" id="fak:FUA48_02980"/>
<keyword evidence="2" id="KW-0472">Membrane</keyword>
<feature type="transmembrane region" description="Helical" evidence="2">
    <location>
        <begin position="25"/>
        <end position="45"/>
    </location>
</feature>
<name>A0A5B9FV01_9FLAO</name>
<dbReference type="PANTHER" id="PTHR34980">
    <property type="entry name" value="INNER MEMBRANE PROTEIN-RELATED-RELATED"/>
    <property type="match status" value="1"/>
</dbReference>
<dbReference type="Pfam" id="PF05656">
    <property type="entry name" value="DUF805"/>
    <property type="match status" value="1"/>
</dbReference>
<keyword evidence="4" id="KW-1185">Reference proteome</keyword>